<sequence>MSESFLGEIRMFGGNFAPRDWAICNGQLLNVNDNQALFSLLGTMYGGDGRATFGVPDYRGRIPLGFGQGPGLTNRSQGARFGEPSVTLVESTMPVHTHPMQGSANTANTTLPGGHILAEVDGVFYEPQQAGDKLQDFPDNVVGSTGGGLAHENHMATLCINYIISLKGTYPSRS</sequence>
<name>A0A8A4TJZ5_SULCO</name>
<evidence type="ECO:0000313" key="3">
    <source>
        <dbReference type="Proteomes" id="UP000663929"/>
    </source>
</evidence>
<evidence type="ECO:0000313" key="2">
    <source>
        <dbReference type="EMBL" id="QTD50256.1"/>
    </source>
</evidence>
<keyword evidence="3" id="KW-1185">Reference proteome</keyword>
<reference evidence="2" key="1">
    <citation type="submission" date="2021-03" db="EMBL/GenBank/DDBJ databases">
        <title>Acanthopleuribacteraceae sp. M133.</title>
        <authorList>
            <person name="Wang G."/>
        </authorList>
    </citation>
    <scope>NUCLEOTIDE SEQUENCE</scope>
    <source>
        <strain evidence="2">M133</strain>
    </source>
</reference>
<evidence type="ECO:0000259" key="1">
    <source>
        <dbReference type="Pfam" id="PF07484"/>
    </source>
</evidence>
<dbReference type="SUPFAM" id="SSF88874">
    <property type="entry name" value="Receptor-binding domain of short tail fibre protein gp12"/>
    <property type="match status" value="1"/>
</dbReference>
<dbReference type="Proteomes" id="UP000663929">
    <property type="component" value="Chromosome"/>
</dbReference>
<dbReference type="AlphaFoldDB" id="A0A8A4TJZ5"/>
<dbReference type="Gene3D" id="3.90.1340.10">
    <property type="entry name" value="Phage tail collar domain"/>
    <property type="match status" value="1"/>
</dbReference>
<protein>
    <submittedName>
        <fullName evidence="2">Phage tail protein</fullName>
    </submittedName>
</protein>
<gene>
    <name evidence="2" type="ORF">J3U87_32120</name>
</gene>
<dbReference type="Pfam" id="PF07484">
    <property type="entry name" value="Collar"/>
    <property type="match status" value="1"/>
</dbReference>
<dbReference type="KEGG" id="scor:J3U87_32120"/>
<accession>A0A8A4TJZ5</accession>
<dbReference type="EMBL" id="CP071793">
    <property type="protein sequence ID" value="QTD50256.1"/>
    <property type="molecule type" value="Genomic_DNA"/>
</dbReference>
<proteinExistence type="predicted"/>
<dbReference type="InterPro" id="IPR037053">
    <property type="entry name" value="Phage_tail_collar_dom_sf"/>
</dbReference>
<organism evidence="2 3">
    <name type="scientific">Sulfidibacter corallicola</name>
    <dbReference type="NCBI Taxonomy" id="2818388"/>
    <lineage>
        <taxon>Bacteria</taxon>
        <taxon>Pseudomonadati</taxon>
        <taxon>Acidobacteriota</taxon>
        <taxon>Holophagae</taxon>
        <taxon>Acanthopleuribacterales</taxon>
        <taxon>Acanthopleuribacteraceae</taxon>
        <taxon>Sulfidibacter</taxon>
    </lineage>
</organism>
<dbReference type="RefSeq" id="WP_237379886.1">
    <property type="nucleotide sequence ID" value="NZ_CP071793.1"/>
</dbReference>
<feature type="domain" description="Phage tail collar" evidence="1">
    <location>
        <begin position="7"/>
        <end position="63"/>
    </location>
</feature>
<dbReference type="InterPro" id="IPR011083">
    <property type="entry name" value="Phage_tail_collar_dom"/>
</dbReference>